<feature type="region of interest" description="Disordered" evidence="1">
    <location>
        <begin position="1"/>
        <end position="23"/>
    </location>
</feature>
<name>A0A177CRX6_9PLEO</name>
<dbReference type="Proteomes" id="UP000077069">
    <property type="component" value="Unassembled WGS sequence"/>
</dbReference>
<evidence type="ECO:0000313" key="3">
    <source>
        <dbReference type="Proteomes" id="UP000077069"/>
    </source>
</evidence>
<dbReference type="AlphaFoldDB" id="A0A177CRX6"/>
<reference evidence="2 3" key="1">
    <citation type="submission" date="2016-05" db="EMBL/GenBank/DDBJ databases">
        <title>Comparative analysis of secretome profiles of manganese(II)-oxidizing ascomycete fungi.</title>
        <authorList>
            <consortium name="DOE Joint Genome Institute"/>
            <person name="Zeiner C.A."/>
            <person name="Purvine S.O."/>
            <person name="Zink E.M."/>
            <person name="Wu S."/>
            <person name="Pasa-Tolic L."/>
            <person name="Chaput D.L."/>
            <person name="Haridas S."/>
            <person name="Grigoriev I.V."/>
            <person name="Santelli C.M."/>
            <person name="Hansel C.M."/>
        </authorList>
    </citation>
    <scope>NUCLEOTIDE SEQUENCE [LARGE SCALE GENOMIC DNA]</scope>
    <source>
        <strain evidence="2 3">AP3s5-JAC2a</strain>
    </source>
</reference>
<dbReference type="GeneID" id="28763440"/>
<gene>
    <name evidence="2" type="ORF">CC84DRAFT_1172083</name>
</gene>
<dbReference type="EMBL" id="KV441549">
    <property type="protein sequence ID" value="OAG09519.1"/>
    <property type="molecule type" value="Genomic_DNA"/>
</dbReference>
<evidence type="ECO:0000256" key="1">
    <source>
        <dbReference type="SAM" id="MobiDB-lite"/>
    </source>
</evidence>
<organism evidence="2 3">
    <name type="scientific">Paraphaeosphaeria sporulosa</name>
    <dbReference type="NCBI Taxonomy" id="1460663"/>
    <lineage>
        <taxon>Eukaryota</taxon>
        <taxon>Fungi</taxon>
        <taxon>Dikarya</taxon>
        <taxon>Ascomycota</taxon>
        <taxon>Pezizomycotina</taxon>
        <taxon>Dothideomycetes</taxon>
        <taxon>Pleosporomycetidae</taxon>
        <taxon>Pleosporales</taxon>
        <taxon>Massarineae</taxon>
        <taxon>Didymosphaeriaceae</taxon>
        <taxon>Paraphaeosphaeria</taxon>
    </lineage>
</organism>
<keyword evidence="3" id="KW-1185">Reference proteome</keyword>
<protein>
    <submittedName>
        <fullName evidence="2">Uncharacterized protein</fullName>
    </submittedName>
</protein>
<evidence type="ECO:0000313" key="2">
    <source>
        <dbReference type="EMBL" id="OAG09519.1"/>
    </source>
</evidence>
<feature type="region of interest" description="Disordered" evidence="1">
    <location>
        <begin position="86"/>
        <end position="127"/>
    </location>
</feature>
<dbReference type="InParanoid" id="A0A177CRX6"/>
<dbReference type="RefSeq" id="XP_018039884.1">
    <property type="nucleotide sequence ID" value="XM_018179954.1"/>
</dbReference>
<proteinExistence type="predicted"/>
<feature type="region of interest" description="Disordered" evidence="1">
    <location>
        <begin position="234"/>
        <end position="254"/>
    </location>
</feature>
<sequence>MESNTSSTLPLPKEPKASLPLPMRTMQPRASDCAACVAGEQAECKLETTMLELSRGRAFAPVQRQHMIQPAPVRDRERRNNSYACVADRTGTPPNIPAPVQPPTMKSQGHVRKTGGAQPPGPASPQLLAVDSQQDQDEITGAALLRHLDAIPPLGVGRSSNSSVSGEIVSTNAHDVDNPHSARAAQAAADQILGSQYVVGRMTVKTIELGGQVHTYRDIEKEFSGSRTLLVGDRRPVYEQSGARRKQGPEATEC</sequence>
<accession>A0A177CRX6</accession>